<evidence type="ECO:0000313" key="2">
    <source>
        <dbReference type="Proteomes" id="UP000265703"/>
    </source>
</evidence>
<feature type="non-terminal residue" evidence="1">
    <location>
        <position position="1"/>
    </location>
</feature>
<name>A0A397S6I1_9GLOM</name>
<protein>
    <submittedName>
        <fullName evidence="1">Uncharacterized protein</fullName>
    </submittedName>
</protein>
<sequence>SLNFQSDTGKWETVFRAPVWNGMENALRSGMEGKMVLCAFSSILKSETILRTLQSRIGREKVLCAFFDTRIRNELGFFRFQLGNLISFEVVKTFFSEHKFHNETPRNSGLETFGSWNSGLETFSSGNSGLET</sequence>
<dbReference type="AlphaFoldDB" id="A0A397S6I1"/>
<gene>
    <name evidence="1" type="ORF">C1645_839582</name>
</gene>
<accession>A0A397S6I1</accession>
<dbReference type="Proteomes" id="UP000265703">
    <property type="component" value="Unassembled WGS sequence"/>
</dbReference>
<proteinExistence type="predicted"/>
<dbReference type="EMBL" id="QKYT01001089">
    <property type="protein sequence ID" value="RIA79945.1"/>
    <property type="molecule type" value="Genomic_DNA"/>
</dbReference>
<evidence type="ECO:0000313" key="1">
    <source>
        <dbReference type="EMBL" id="RIA79945.1"/>
    </source>
</evidence>
<keyword evidence="2" id="KW-1185">Reference proteome</keyword>
<organism evidence="1 2">
    <name type="scientific">Glomus cerebriforme</name>
    <dbReference type="NCBI Taxonomy" id="658196"/>
    <lineage>
        <taxon>Eukaryota</taxon>
        <taxon>Fungi</taxon>
        <taxon>Fungi incertae sedis</taxon>
        <taxon>Mucoromycota</taxon>
        <taxon>Glomeromycotina</taxon>
        <taxon>Glomeromycetes</taxon>
        <taxon>Glomerales</taxon>
        <taxon>Glomeraceae</taxon>
        <taxon>Glomus</taxon>
    </lineage>
</organism>
<reference evidence="1 2" key="1">
    <citation type="submission" date="2018-06" db="EMBL/GenBank/DDBJ databases">
        <title>Comparative genomics reveals the genomic features of Rhizophagus irregularis, R. cerebriforme, R. diaphanum and Gigaspora rosea, and their symbiotic lifestyle signature.</title>
        <authorList>
            <person name="Morin E."/>
            <person name="San Clemente H."/>
            <person name="Chen E.C.H."/>
            <person name="De La Providencia I."/>
            <person name="Hainaut M."/>
            <person name="Kuo A."/>
            <person name="Kohler A."/>
            <person name="Murat C."/>
            <person name="Tang N."/>
            <person name="Roy S."/>
            <person name="Loubradou J."/>
            <person name="Henrissat B."/>
            <person name="Grigoriev I.V."/>
            <person name="Corradi N."/>
            <person name="Roux C."/>
            <person name="Martin F.M."/>
        </authorList>
    </citation>
    <scope>NUCLEOTIDE SEQUENCE [LARGE SCALE GENOMIC DNA]</scope>
    <source>
        <strain evidence="1 2">DAOM 227022</strain>
    </source>
</reference>
<comment type="caution">
    <text evidence="1">The sequence shown here is derived from an EMBL/GenBank/DDBJ whole genome shotgun (WGS) entry which is preliminary data.</text>
</comment>